<dbReference type="EC" id="1.8.3.2" evidence="8"/>
<evidence type="ECO:0000256" key="4">
    <source>
        <dbReference type="ARBA" id="ARBA00023002"/>
    </source>
</evidence>
<dbReference type="GO" id="GO:0016971">
    <property type="term" value="F:flavin-dependent sulfhydryl oxidase activity"/>
    <property type="evidence" value="ECO:0007669"/>
    <property type="project" value="InterPro"/>
</dbReference>
<dbReference type="InterPro" id="IPR039799">
    <property type="entry name" value="ALR/ERV"/>
</dbReference>
<keyword evidence="5" id="KW-1015">Disulfide bond</keyword>
<reference evidence="10" key="1">
    <citation type="submission" date="2020-02" db="EMBL/GenBank/DDBJ databases">
        <authorList>
            <person name="Scholz U."/>
            <person name="Mascher M."/>
            <person name="Fiebig A."/>
        </authorList>
    </citation>
    <scope>NUCLEOTIDE SEQUENCE</scope>
</reference>
<evidence type="ECO:0000313" key="10">
    <source>
        <dbReference type="EMBL" id="CAA7404235.1"/>
    </source>
</evidence>
<dbReference type="OrthoDB" id="17199at2759"/>
<proteinExistence type="predicted"/>
<dbReference type="SUPFAM" id="SSF69000">
    <property type="entry name" value="FAD-dependent thiol oxidase"/>
    <property type="match status" value="1"/>
</dbReference>
<dbReference type="AlphaFoldDB" id="A0A7I8L4N1"/>
<dbReference type="GO" id="GO:0050660">
    <property type="term" value="F:flavin adenine dinucleotide binding"/>
    <property type="evidence" value="ECO:0007669"/>
    <property type="project" value="TreeGrafter"/>
</dbReference>
<comment type="catalytic activity">
    <reaction evidence="6">
        <text>2 R'C(R)SH + O2 = R'C(R)S-S(R)CR' + H2O2</text>
        <dbReference type="Rhea" id="RHEA:17357"/>
        <dbReference type="ChEBI" id="CHEBI:15379"/>
        <dbReference type="ChEBI" id="CHEBI:16240"/>
        <dbReference type="ChEBI" id="CHEBI:16520"/>
        <dbReference type="ChEBI" id="CHEBI:17412"/>
        <dbReference type="EC" id="1.8.3.2"/>
    </reaction>
    <physiologicalReaction direction="left-to-right" evidence="6">
        <dbReference type="Rhea" id="RHEA:17358"/>
    </physiologicalReaction>
</comment>
<evidence type="ECO:0000259" key="9">
    <source>
        <dbReference type="PROSITE" id="PS51324"/>
    </source>
</evidence>
<evidence type="ECO:0000256" key="7">
    <source>
        <dbReference type="ARBA" id="ARBA00054445"/>
    </source>
</evidence>
<dbReference type="Gene3D" id="1.20.120.310">
    <property type="entry name" value="ERV/ALR sulfhydryl oxidase domain"/>
    <property type="match status" value="1"/>
</dbReference>
<comment type="function">
    <text evidence="7">FAD-dependent sulfhydryl oxidase that catalyzes disulfide bond formation. Oxidizes thioredoxin in vitro. Required for the import and folding of small cysteine-containing proteins in the mitochondrial intermembrane space, and can act independently of the oxidoreductase MIA40. Can oxidize the cytochrome c oxidase assembly protein COX19, a typical substrate of MIA40.</text>
</comment>
<dbReference type="InterPro" id="IPR017905">
    <property type="entry name" value="ERV/ALR_sulphydryl_oxidase"/>
</dbReference>
<name>A0A7I8L4N1_SPIIN</name>
<dbReference type="Proteomes" id="UP000663760">
    <property type="component" value="Chromosome 10"/>
</dbReference>
<keyword evidence="2 8" id="KW-0285">Flavoprotein</keyword>
<gene>
    <name evidence="10" type="ORF">SI8410_10014913</name>
</gene>
<dbReference type="PANTHER" id="PTHR12645:SF0">
    <property type="entry name" value="FAD-LINKED SULFHYDRYL OXIDASE ALR"/>
    <property type="match status" value="1"/>
</dbReference>
<comment type="cofactor">
    <cofactor evidence="1 8">
        <name>FAD</name>
        <dbReference type="ChEBI" id="CHEBI:57692"/>
    </cofactor>
</comment>
<evidence type="ECO:0000313" key="11">
    <source>
        <dbReference type="Proteomes" id="UP000663760"/>
    </source>
</evidence>
<keyword evidence="4 8" id="KW-0560">Oxidoreductase</keyword>
<sequence>MGQNPFEAILKNYISLAQCVQTFVSRLLPVNREENHSHKQLPAMNSAVSLVLPPSPGASTQTEDPYLFLQPKEASSDPTSSIRGNYVVPLTKEELGRCTWTLLHTIAAQYPEHPTRQQKRDAKELMVIISRLYPCKECADHFKEILRANPVLAGSREELSQWLCHVHNVVNRSLGKPIFPCRRVGARWGKLGCEDRGCDVDGGDVSPP</sequence>
<dbReference type="Pfam" id="PF04777">
    <property type="entry name" value="Evr1_Alr"/>
    <property type="match status" value="1"/>
</dbReference>
<accession>A0A7I8L4N1</accession>
<evidence type="ECO:0000256" key="8">
    <source>
        <dbReference type="RuleBase" id="RU371123"/>
    </source>
</evidence>
<organism evidence="10 11">
    <name type="scientific">Spirodela intermedia</name>
    <name type="common">Intermediate duckweed</name>
    <dbReference type="NCBI Taxonomy" id="51605"/>
    <lineage>
        <taxon>Eukaryota</taxon>
        <taxon>Viridiplantae</taxon>
        <taxon>Streptophyta</taxon>
        <taxon>Embryophyta</taxon>
        <taxon>Tracheophyta</taxon>
        <taxon>Spermatophyta</taxon>
        <taxon>Magnoliopsida</taxon>
        <taxon>Liliopsida</taxon>
        <taxon>Araceae</taxon>
        <taxon>Lemnoideae</taxon>
        <taxon>Spirodela</taxon>
    </lineage>
</organism>
<dbReference type="EMBL" id="LR746273">
    <property type="protein sequence ID" value="CAA7404235.1"/>
    <property type="molecule type" value="Genomic_DNA"/>
</dbReference>
<protein>
    <recommendedName>
        <fullName evidence="8">Sulfhydryl oxidase</fullName>
        <ecNumber evidence="8">1.8.3.2</ecNumber>
    </recommendedName>
</protein>
<evidence type="ECO:0000256" key="3">
    <source>
        <dbReference type="ARBA" id="ARBA00022827"/>
    </source>
</evidence>
<dbReference type="InterPro" id="IPR036774">
    <property type="entry name" value="ERV/ALR_sulphydryl_oxid_sf"/>
</dbReference>
<keyword evidence="11" id="KW-1185">Reference proteome</keyword>
<feature type="domain" description="ERV/ALR sulfhydryl oxidase" evidence="9">
    <location>
        <begin position="88"/>
        <end position="188"/>
    </location>
</feature>
<evidence type="ECO:0000256" key="6">
    <source>
        <dbReference type="ARBA" id="ARBA00052964"/>
    </source>
</evidence>
<dbReference type="PROSITE" id="PS51324">
    <property type="entry name" value="ERV_ALR"/>
    <property type="match status" value="1"/>
</dbReference>
<keyword evidence="3 8" id="KW-0274">FAD</keyword>
<dbReference type="PANTHER" id="PTHR12645">
    <property type="entry name" value="ALR/ERV"/>
    <property type="match status" value="1"/>
</dbReference>
<dbReference type="FunFam" id="1.20.120.310:FF:000002">
    <property type="entry name" value="Sulfhydryl oxidase"/>
    <property type="match status" value="1"/>
</dbReference>
<dbReference type="GO" id="GO:0005739">
    <property type="term" value="C:mitochondrion"/>
    <property type="evidence" value="ECO:0007669"/>
    <property type="project" value="TreeGrafter"/>
</dbReference>
<evidence type="ECO:0000256" key="2">
    <source>
        <dbReference type="ARBA" id="ARBA00022630"/>
    </source>
</evidence>
<evidence type="ECO:0000256" key="1">
    <source>
        <dbReference type="ARBA" id="ARBA00001974"/>
    </source>
</evidence>
<evidence type="ECO:0000256" key="5">
    <source>
        <dbReference type="ARBA" id="ARBA00023157"/>
    </source>
</evidence>